<dbReference type="EMBL" id="ML987197">
    <property type="protein sequence ID" value="KAF2247114.1"/>
    <property type="molecule type" value="Genomic_DNA"/>
</dbReference>
<name>A0A6A6I964_9PLEO</name>
<sequence>MEARPFRFLDLPTEVRLIVYEYLPIKTRHRQLGPKGEDFSFLKLITKSIPGISILATCGQIHAEALPILEPRISTLRKEPVRILSDFCMPDESGLKGILQCLTYDEASCSGNAEVFEALQRPGGDIRTHEELHEILQASIRDIAPGRHVQVSLAACLDLGYVTEREKPMLFAMWYSELWRWARNKTEIWDEETGRCHTNEKRHRKVSVSVRPCLTSTALQQALEMERRWDSGVGPPRVGRTIVVDEKEGIKPVEWEDDWEEGEKV</sequence>
<keyword evidence="2" id="KW-1185">Reference proteome</keyword>
<protein>
    <submittedName>
        <fullName evidence="1">Uncharacterized protein</fullName>
    </submittedName>
</protein>
<dbReference type="GeneID" id="54582610"/>
<dbReference type="AlphaFoldDB" id="A0A6A6I964"/>
<dbReference type="OrthoDB" id="3801087at2759"/>
<proteinExistence type="predicted"/>
<reference evidence="1" key="1">
    <citation type="journal article" date="2020" name="Stud. Mycol.">
        <title>101 Dothideomycetes genomes: a test case for predicting lifestyles and emergence of pathogens.</title>
        <authorList>
            <person name="Haridas S."/>
            <person name="Albert R."/>
            <person name="Binder M."/>
            <person name="Bloem J."/>
            <person name="Labutti K."/>
            <person name="Salamov A."/>
            <person name="Andreopoulos B."/>
            <person name="Baker S."/>
            <person name="Barry K."/>
            <person name="Bills G."/>
            <person name="Bluhm B."/>
            <person name="Cannon C."/>
            <person name="Castanera R."/>
            <person name="Culley D."/>
            <person name="Daum C."/>
            <person name="Ezra D."/>
            <person name="Gonzalez J."/>
            <person name="Henrissat B."/>
            <person name="Kuo A."/>
            <person name="Liang C."/>
            <person name="Lipzen A."/>
            <person name="Lutzoni F."/>
            <person name="Magnuson J."/>
            <person name="Mondo S."/>
            <person name="Nolan M."/>
            <person name="Ohm R."/>
            <person name="Pangilinan J."/>
            <person name="Park H.-J."/>
            <person name="Ramirez L."/>
            <person name="Alfaro M."/>
            <person name="Sun H."/>
            <person name="Tritt A."/>
            <person name="Yoshinaga Y."/>
            <person name="Zwiers L.-H."/>
            <person name="Turgeon B."/>
            <person name="Goodwin S."/>
            <person name="Spatafora J."/>
            <person name="Crous P."/>
            <person name="Grigoriev I."/>
        </authorList>
    </citation>
    <scope>NUCLEOTIDE SEQUENCE</scope>
    <source>
        <strain evidence="1">CBS 122368</strain>
    </source>
</reference>
<dbReference type="RefSeq" id="XP_033682118.1">
    <property type="nucleotide sequence ID" value="XM_033829280.1"/>
</dbReference>
<evidence type="ECO:0000313" key="1">
    <source>
        <dbReference type="EMBL" id="KAF2247114.1"/>
    </source>
</evidence>
<organism evidence="1 2">
    <name type="scientific">Trematosphaeria pertusa</name>
    <dbReference type="NCBI Taxonomy" id="390896"/>
    <lineage>
        <taxon>Eukaryota</taxon>
        <taxon>Fungi</taxon>
        <taxon>Dikarya</taxon>
        <taxon>Ascomycota</taxon>
        <taxon>Pezizomycotina</taxon>
        <taxon>Dothideomycetes</taxon>
        <taxon>Pleosporomycetidae</taxon>
        <taxon>Pleosporales</taxon>
        <taxon>Massarineae</taxon>
        <taxon>Trematosphaeriaceae</taxon>
        <taxon>Trematosphaeria</taxon>
    </lineage>
</organism>
<dbReference type="Proteomes" id="UP000800094">
    <property type="component" value="Unassembled WGS sequence"/>
</dbReference>
<gene>
    <name evidence="1" type="ORF">BU26DRAFT_520381</name>
</gene>
<evidence type="ECO:0000313" key="2">
    <source>
        <dbReference type="Proteomes" id="UP000800094"/>
    </source>
</evidence>
<accession>A0A6A6I964</accession>